<proteinExistence type="predicted"/>
<accession>A0A8T1BYH9</accession>
<evidence type="ECO:0000313" key="1">
    <source>
        <dbReference type="EMBL" id="KAG2910855.1"/>
    </source>
</evidence>
<reference evidence="1" key="1">
    <citation type="submission" date="2018-10" db="EMBL/GenBank/DDBJ databases">
        <title>Effector identification in a new, highly contiguous assembly of the strawberry crown rot pathogen Phytophthora cactorum.</title>
        <authorList>
            <person name="Armitage A.D."/>
            <person name="Nellist C.F."/>
            <person name="Bates H."/>
            <person name="Vickerstaff R.J."/>
            <person name="Harrison R.J."/>
        </authorList>
    </citation>
    <scope>NUCLEOTIDE SEQUENCE</scope>
    <source>
        <strain evidence="1">4040</strain>
    </source>
</reference>
<dbReference type="AlphaFoldDB" id="A0A8T1BYH9"/>
<comment type="caution">
    <text evidence="1">The sequence shown here is derived from an EMBL/GenBank/DDBJ whole genome shotgun (WGS) entry which is preliminary data.</text>
</comment>
<dbReference type="Proteomes" id="UP000736787">
    <property type="component" value="Unassembled WGS sequence"/>
</dbReference>
<protein>
    <submittedName>
        <fullName evidence="1">Uncharacterized protein</fullName>
    </submittedName>
</protein>
<sequence>MEAHRHTTAVAILLERLLDVYFLVSVMQRGSNHTCTVFTRVTLFLEFMLSYSWIVLEYLSIAKQPQLTP</sequence>
<dbReference type="EMBL" id="RCMK01000829">
    <property type="protein sequence ID" value="KAG2910855.1"/>
    <property type="molecule type" value="Genomic_DNA"/>
</dbReference>
<name>A0A8T1BYH9_9STRA</name>
<evidence type="ECO:0000313" key="2">
    <source>
        <dbReference type="Proteomes" id="UP000736787"/>
    </source>
</evidence>
<gene>
    <name evidence="1" type="ORF">PC117_g19288</name>
</gene>
<organism evidence="1 2">
    <name type="scientific">Phytophthora cactorum</name>
    <dbReference type="NCBI Taxonomy" id="29920"/>
    <lineage>
        <taxon>Eukaryota</taxon>
        <taxon>Sar</taxon>
        <taxon>Stramenopiles</taxon>
        <taxon>Oomycota</taxon>
        <taxon>Peronosporomycetes</taxon>
        <taxon>Peronosporales</taxon>
        <taxon>Peronosporaceae</taxon>
        <taxon>Phytophthora</taxon>
    </lineage>
</organism>